<organism evidence="8 9">
    <name type="scientific">Arachidicoccus ginsenosidivorans</name>
    <dbReference type="NCBI Taxonomy" id="496057"/>
    <lineage>
        <taxon>Bacteria</taxon>
        <taxon>Pseudomonadati</taxon>
        <taxon>Bacteroidota</taxon>
        <taxon>Chitinophagia</taxon>
        <taxon>Chitinophagales</taxon>
        <taxon>Chitinophagaceae</taxon>
        <taxon>Arachidicoccus</taxon>
    </lineage>
</organism>
<keyword evidence="5" id="KW-0998">Cell outer membrane</keyword>
<keyword evidence="9" id="KW-1185">Reference proteome</keyword>
<evidence type="ECO:0000259" key="6">
    <source>
        <dbReference type="Pfam" id="PF07980"/>
    </source>
</evidence>
<comment type="similarity">
    <text evidence="2">Belongs to the SusD family.</text>
</comment>
<dbReference type="EMBL" id="CP042434">
    <property type="protein sequence ID" value="QEC71890.1"/>
    <property type="molecule type" value="Genomic_DNA"/>
</dbReference>
<evidence type="ECO:0000256" key="1">
    <source>
        <dbReference type="ARBA" id="ARBA00004442"/>
    </source>
</evidence>
<feature type="domain" description="SusD-like N-terminal" evidence="7">
    <location>
        <begin position="79"/>
        <end position="224"/>
    </location>
</feature>
<sequence length="610" mass="67740">MKSLYKNTLYLIIIALATCFVSCKKWLDMPNPSAFDSQTTFATVSAAEMAVLGAYAKTFNRDIYCRLGDGNDASISSEGIGGSKWLLSNFEYSSALVPSDTYNSMYSGIEYSNVCISHLKEMKGKDEAEQKKINMLLGECYAIRAMSYFNLVRYWGDVPYRTIPVAADTSMYSSRVSRDTIYDGCIADLQKAVELLPWYSEGMISTPERFSKNSAYGILARVALYAAGYSLRWDLNTYAAGSVKLSKRADAGKIKQLYQIASDAADKVIKQGENALLPSFETVFRNLVQGKYDNETMLEYGQYGNDVNGGGIGYTNGMFTNSSSIYKKALPLIAAIPTLWFDYRPGDQRRDVSIANYSVTADNERQLNPYGNNRIGKFRATWMLDNGAAVNKRNINWPWLRYSDVLLMYAEAQNELYDGPTSEAKEALTEVRTRAFGGDKSKIGAIPSNYADFKSALIEERKLELAFEGLRRTDLVRWGVLYDTITAARQNVLDMANKTGRYANIDVYRAYQLKKATDFNDPVVAVPYIGYKAKPSETVIDSLTAAGYTLLDMFTGAPAAGAGDFPLESTAPWVTGLFEGAKKNKMEIMPLSDGMIDDNPGLQGEQMPSY</sequence>
<dbReference type="CDD" id="cd08977">
    <property type="entry name" value="SusD"/>
    <property type="match status" value="1"/>
</dbReference>
<comment type="subcellular location">
    <subcellularLocation>
        <location evidence="1">Cell outer membrane</location>
    </subcellularLocation>
</comment>
<accession>A0A5B8VK75</accession>
<evidence type="ECO:0000259" key="7">
    <source>
        <dbReference type="Pfam" id="PF14322"/>
    </source>
</evidence>
<keyword evidence="4" id="KW-0472">Membrane</keyword>
<dbReference type="SUPFAM" id="SSF48452">
    <property type="entry name" value="TPR-like"/>
    <property type="match status" value="1"/>
</dbReference>
<dbReference type="InterPro" id="IPR012944">
    <property type="entry name" value="SusD_RagB_dom"/>
</dbReference>
<dbReference type="Gene3D" id="1.25.40.390">
    <property type="match status" value="1"/>
</dbReference>
<dbReference type="KEGG" id="agi:FSB73_09665"/>
<evidence type="ECO:0000313" key="8">
    <source>
        <dbReference type="EMBL" id="QEC71890.1"/>
    </source>
</evidence>
<proteinExistence type="inferred from homology"/>
<dbReference type="OrthoDB" id="727588at2"/>
<dbReference type="GO" id="GO:0009279">
    <property type="term" value="C:cell outer membrane"/>
    <property type="evidence" value="ECO:0007669"/>
    <property type="project" value="UniProtKB-SubCell"/>
</dbReference>
<dbReference type="InterPro" id="IPR011990">
    <property type="entry name" value="TPR-like_helical_dom_sf"/>
</dbReference>
<dbReference type="Pfam" id="PF07980">
    <property type="entry name" value="SusD_RagB"/>
    <property type="match status" value="1"/>
</dbReference>
<evidence type="ECO:0000313" key="9">
    <source>
        <dbReference type="Proteomes" id="UP000321291"/>
    </source>
</evidence>
<protein>
    <submittedName>
        <fullName evidence="8">RagB/SusD family nutrient uptake outer membrane protein</fullName>
    </submittedName>
</protein>
<dbReference type="InterPro" id="IPR033985">
    <property type="entry name" value="SusD-like_N"/>
</dbReference>
<evidence type="ECO:0000256" key="3">
    <source>
        <dbReference type="ARBA" id="ARBA00022729"/>
    </source>
</evidence>
<dbReference type="AlphaFoldDB" id="A0A5B8VK75"/>
<reference evidence="8 9" key="1">
    <citation type="journal article" date="2017" name="Int. J. Syst. Evol. Microbiol.">
        <title>Arachidicoccus ginsenosidivorans sp. nov., with ginsenoside-converting activity isolated from ginseng cultivating soil.</title>
        <authorList>
            <person name="Siddiqi M.Z."/>
            <person name="Aslam Z."/>
            <person name="Im W.T."/>
        </authorList>
    </citation>
    <scope>NUCLEOTIDE SEQUENCE [LARGE SCALE GENOMIC DNA]</scope>
    <source>
        <strain evidence="8 9">Gsoil 809</strain>
    </source>
</reference>
<evidence type="ECO:0000256" key="2">
    <source>
        <dbReference type="ARBA" id="ARBA00006275"/>
    </source>
</evidence>
<evidence type="ECO:0000256" key="5">
    <source>
        <dbReference type="ARBA" id="ARBA00023237"/>
    </source>
</evidence>
<keyword evidence="3" id="KW-0732">Signal</keyword>
<gene>
    <name evidence="8" type="ORF">FSB73_09665</name>
</gene>
<dbReference type="Proteomes" id="UP000321291">
    <property type="component" value="Chromosome"/>
</dbReference>
<name>A0A5B8VK75_9BACT</name>
<feature type="domain" description="RagB/SusD" evidence="6">
    <location>
        <begin position="360"/>
        <end position="609"/>
    </location>
</feature>
<evidence type="ECO:0000256" key="4">
    <source>
        <dbReference type="ARBA" id="ARBA00023136"/>
    </source>
</evidence>
<dbReference type="Pfam" id="PF14322">
    <property type="entry name" value="SusD-like_3"/>
    <property type="match status" value="1"/>
</dbReference>